<dbReference type="InterPro" id="IPR052060">
    <property type="entry name" value="Bromo_WD_repeat"/>
</dbReference>
<dbReference type="InterPro" id="IPR018359">
    <property type="entry name" value="Bromodomain_CS"/>
</dbReference>
<dbReference type="OMA" id="MNRTRPR"/>
<dbReference type="InterPro" id="IPR057451">
    <property type="entry name" value="BRWD/PHIP_AD"/>
</dbReference>
<feature type="region of interest" description="Disordered" evidence="6">
    <location>
        <begin position="458"/>
        <end position="548"/>
    </location>
</feature>
<dbReference type="Gene3D" id="1.20.920.10">
    <property type="entry name" value="Bromodomain-like"/>
    <property type="match status" value="1"/>
</dbReference>
<dbReference type="OrthoDB" id="10265743at2759"/>
<feature type="compositionally biased region" description="Low complexity" evidence="6">
    <location>
        <begin position="1352"/>
        <end position="1362"/>
    </location>
</feature>
<dbReference type="PROSITE" id="PS50014">
    <property type="entry name" value="BROMODOMAIN_2"/>
    <property type="match status" value="1"/>
</dbReference>
<dbReference type="PROSITE" id="PS50082">
    <property type="entry name" value="WD_REPEATS_2"/>
    <property type="match status" value="5"/>
</dbReference>
<feature type="repeat" description="WD" evidence="5">
    <location>
        <begin position="67"/>
        <end position="108"/>
    </location>
</feature>
<feature type="compositionally biased region" description="Acidic residues" evidence="6">
    <location>
        <begin position="1089"/>
        <end position="1098"/>
    </location>
</feature>
<dbReference type="EMBL" id="KB008027">
    <property type="protein sequence ID" value="ELR15499.1"/>
    <property type="molecule type" value="Genomic_DNA"/>
</dbReference>
<dbReference type="SMART" id="SM00320">
    <property type="entry name" value="WD40"/>
    <property type="match status" value="6"/>
</dbReference>
<protein>
    <submittedName>
        <fullName evidence="8">Bromodomain containing protein</fullName>
    </submittedName>
</protein>
<dbReference type="STRING" id="1257118.L8GQR8"/>
<feature type="repeat" description="WD" evidence="5">
    <location>
        <begin position="25"/>
        <end position="66"/>
    </location>
</feature>
<dbReference type="CDD" id="cd04369">
    <property type="entry name" value="Bromodomain"/>
    <property type="match status" value="1"/>
</dbReference>
<evidence type="ECO:0000256" key="5">
    <source>
        <dbReference type="PROSITE-ProRule" id="PRU00221"/>
    </source>
</evidence>
<dbReference type="GO" id="GO:0005634">
    <property type="term" value="C:nucleus"/>
    <property type="evidence" value="ECO:0007669"/>
    <property type="project" value="InterPro"/>
</dbReference>
<dbReference type="Gene3D" id="2.130.10.10">
    <property type="entry name" value="YVTN repeat-like/Quinoprotein amine dehydrogenase"/>
    <property type="match status" value="2"/>
</dbReference>
<dbReference type="Pfam" id="PF00400">
    <property type="entry name" value="WD40"/>
    <property type="match status" value="6"/>
</dbReference>
<dbReference type="GO" id="GO:0008360">
    <property type="term" value="P:regulation of cell shape"/>
    <property type="evidence" value="ECO:0007669"/>
    <property type="project" value="TreeGrafter"/>
</dbReference>
<dbReference type="GO" id="GO:0003677">
    <property type="term" value="F:DNA binding"/>
    <property type="evidence" value="ECO:0007669"/>
    <property type="project" value="InterPro"/>
</dbReference>
<feature type="compositionally biased region" description="Acidic residues" evidence="6">
    <location>
        <begin position="1108"/>
        <end position="1117"/>
    </location>
</feature>
<dbReference type="InterPro" id="IPR019775">
    <property type="entry name" value="WD40_repeat_CS"/>
</dbReference>
<feature type="region of interest" description="Disordered" evidence="6">
    <location>
        <begin position="1151"/>
        <end position="1443"/>
    </location>
</feature>
<dbReference type="PRINTS" id="PR00503">
    <property type="entry name" value="BROMODOMAIN"/>
</dbReference>
<dbReference type="PRINTS" id="PR00320">
    <property type="entry name" value="GPROTEINBRPT"/>
</dbReference>
<proteinExistence type="predicted"/>
<evidence type="ECO:0000256" key="4">
    <source>
        <dbReference type="PROSITE-ProRule" id="PRU00035"/>
    </source>
</evidence>
<dbReference type="GeneID" id="14916142"/>
<gene>
    <name evidence="8" type="ORF">ACA1_067440</name>
</gene>
<dbReference type="PROSITE" id="PS50294">
    <property type="entry name" value="WD_REPEATS_REGION"/>
    <property type="match status" value="4"/>
</dbReference>
<evidence type="ECO:0000313" key="9">
    <source>
        <dbReference type="Proteomes" id="UP000011083"/>
    </source>
</evidence>
<evidence type="ECO:0000256" key="6">
    <source>
        <dbReference type="SAM" id="MobiDB-lite"/>
    </source>
</evidence>
<dbReference type="Proteomes" id="UP000011083">
    <property type="component" value="Unassembled WGS sequence"/>
</dbReference>
<dbReference type="GO" id="GO:0009725">
    <property type="term" value="P:response to hormone"/>
    <property type="evidence" value="ECO:0007669"/>
    <property type="project" value="InterPro"/>
</dbReference>
<dbReference type="SMART" id="SM00297">
    <property type="entry name" value="BROMO"/>
    <property type="match status" value="1"/>
</dbReference>
<dbReference type="PANTHER" id="PTHR16266:SF17">
    <property type="entry name" value="BRWD3"/>
    <property type="match status" value="1"/>
</dbReference>
<feature type="repeat" description="WD" evidence="5">
    <location>
        <begin position="250"/>
        <end position="284"/>
    </location>
</feature>
<feature type="region of interest" description="Disordered" evidence="6">
    <location>
        <begin position="210"/>
        <end position="242"/>
    </location>
</feature>
<dbReference type="CDD" id="cd00200">
    <property type="entry name" value="WD40"/>
    <property type="match status" value="1"/>
</dbReference>
<feature type="compositionally biased region" description="Low complexity" evidence="6">
    <location>
        <begin position="1153"/>
        <end position="1188"/>
    </location>
</feature>
<feature type="compositionally biased region" description="Basic residues" evidence="6">
    <location>
        <begin position="505"/>
        <end position="514"/>
    </location>
</feature>
<feature type="compositionally biased region" description="Basic and acidic residues" evidence="6">
    <location>
        <begin position="1034"/>
        <end position="1061"/>
    </location>
</feature>
<dbReference type="Gene3D" id="2.30.30.1040">
    <property type="match status" value="1"/>
</dbReference>
<evidence type="ECO:0000256" key="2">
    <source>
        <dbReference type="ARBA" id="ARBA00022737"/>
    </source>
</evidence>
<dbReference type="InterPro" id="IPR001487">
    <property type="entry name" value="Bromodomain"/>
</dbReference>
<evidence type="ECO:0000259" key="7">
    <source>
        <dbReference type="PROSITE" id="PS50014"/>
    </source>
</evidence>
<dbReference type="PANTHER" id="PTHR16266">
    <property type="entry name" value="WD REPEAT DOMAIN 9"/>
    <property type="match status" value="1"/>
</dbReference>
<name>L8GQR8_ACACF</name>
<dbReference type="RefSeq" id="XP_004337512.1">
    <property type="nucleotide sequence ID" value="XM_004337464.1"/>
</dbReference>
<dbReference type="KEGG" id="acan:ACA1_067440"/>
<keyword evidence="3 4" id="KW-0103">Bromodomain</keyword>
<keyword evidence="2" id="KW-0677">Repeat</keyword>
<feature type="compositionally biased region" description="Basic residues" evidence="6">
    <location>
        <begin position="1062"/>
        <end position="1073"/>
    </location>
</feature>
<dbReference type="PROSITE" id="PS00678">
    <property type="entry name" value="WD_REPEATS_1"/>
    <property type="match status" value="1"/>
</dbReference>
<dbReference type="GO" id="GO:0006357">
    <property type="term" value="P:regulation of transcription by RNA polymerase II"/>
    <property type="evidence" value="ECO:0007669"/>
    <property type="project" value="TreeGrafter"/>
</dbReference>
<dbReference type="InterPro" id="IPR036427">
    <property type="entry name" value="Bromodomain-like_sf"/>
</dbReference>
<keyword evidence="1 5" id="KW-0853">WD repeat</keyword>
<organism evidence="8 9">
    <name type="scientific">Acanthamoeba castellanii (strain ATCC 30010 / Neff)</name>
    <dbReference type="NCBI Taxonomy" id="1257118"/>
    <lineage>
        <taxon>Eukaryota</taxon>
        <taxon>Amoebozoa</taxon>
        <taxon>Discosea</taxon>
        <taxon>Longamoebia</taxon>
        <taxon>Centramoebida</taxon>
        <taxon>Acanthamoebidae</taxon>
        <taxon>Acanthamoeba</taxon>
    </lineage>
</organism>
<dbReference type="VEuPathDB" id="AmoebaDB:ACA1_067440"/>
<dbReference type="PROSITE" id="PS00633">
    <property type="entry name" value="BROMODOMAIN_1"/>
    <property type="match status" value="1"/>
</dbReference>
<dbReference type="SUPFAM" id="SSF47370">
    <property type="entry name" value="Bromodomain"/>
    <property type="match status" value="1"/>
</dbReference>
<evidence type="ECO:0000313" key="8">
    <source>
        <dbReference type="EMBL" id="ELR15499.1"/>
    </source>
</evidence>
<feature type="compositionally biased region" description="Acidic residues" evidence="6">
    <location>
        <begin position="464"/>
        <end position="489"/>
    </location>
</feature>
<dbReference type="InterPro" id="IPR036322">
    <property type="entry name" value="WD40_repeat_dom_sf"/>
</dbReference>
<dbReference type="InterPro" id="IPR020472">
    <property type="entry name" value="WD40_PAC1"/>
</dbReference>
<dbReference type="InterPro" id="IPR001680">
    <property type="entry name" value="WD40_rpt"/>
</dbReference>
<dbReference type="InterPro" id="IPR015943">
    <property type="entry name" value="WD40/YVTN_repeat-like_dom_sf"/>
</dbReference>
<feature type="repeat" description="WD" evidence="5">
    <location>
        <begin position="109"/>
        <end position="144"/>
    </location>
</feature>
<dbReference type="Pfam" id="PF00439">
    <property type="entry name" value="Bromodomain"/>
    <property type="match status" value="1"/>
</dbReference>
<feature type="domain" description="Bromo" evidence="7">
    <location>
        <begin position="908"/>
        <end position="970"/>
    </location>
</feature>
<feature type="region of interest" description="Disordered" evidence="6">
    <location>
        <begin position="1016"/>
        <end position="1135"/>
    </location>
</feature>
<feature type="compositionally biased region" description="Acidic residues" evidence="6">
    <location>
        <begin position="1416"/>
        <end position="1443"/>
    </location>
</feature>
<feature type="repeat" description="WD" evidence="5">
    <location>
        <begin position="285"/>
        <end position="327"/>
    </location>
</feature>
<dbReference type="GO" id="GO:0007010">
    <property type="term" value="P:cytoskeleton organization"/>
    <property type="evidence" value="ECO:0007669"/>
    <property type="project" value="TreeGrafter"/>
</dbReference>
<dbReference type="Pfam" id="PF25313">
    <property type="entry name" value="BRWD_AD"/>
    <property type="match status" value="1"/>
</dbReference>
<evidence type="ECO:0000256" key="1">
    <source>
        <dbReference type="ARBA" id="ARBA00022574"/>
    </source>
</evidence>
<dbReference type="SUPFAM" id="SSF50978">
    <property type="entry name" value="WD40 repeat-like"/>
    <property type="match status" value="1"/>
</dbReference>
<keyword evidence="9" id="KW-1185">Reference proteome</keyword>
<accession>L8GQR8</accession>
<evidence type="ECO:0000256" key="3">
    <source>
        <dbReference type="ARBA" id="ARBA00023117"/>
    </source>
</evidence>
<feature type="compositionally biased region" description="Acidic residues" evidence="6">
    <location>
        <begin position="1363"/>
        <end position="1395"/>
    </location>
</feature>
<reference evidence="8 9" key="1">
    <citation type="journal article" date="2013" name="Genome Biol.">
        <title>Genome of Acanthamoeba castellanii highlights extensive lateral gene transfer and early evolution of tyrosine kinase signaling.</title>
        <authorList>
            <person name="Clarke M."/>
            <person name="Lohan A.J."/>
            <person name="Liu B."/>
            <person name="Lagkouvardos I."/>
            <person name="Roy S."/>
            <person name="Zafar N."/>
            <person name="Bertelli C."/>
            <person name="Schilde C."/>
            <person name="Kianianmomeni A."/>
            <person name="Burglin T.R."/>
            <person name="Frech C."/>
            <person name="Turcotte B."/>
            <person name="Kopec K.O."/>
            <person name="Synnott J.M."/>
            <person name="Choo C."/>
            <person name="Paponov I."/>
            <person name="Finkler A."/>
            <person name="Soon Heng Tan C."/>
            <person name="Hutchins A.P."/>
            <person name="Weinmeier T."/>
            <person name="Rattei T."/>
            <person name="Chu J.S."/>
            <person name="Gimenez G."/>
            <person name="Irimia M."/>
            <person name="Rigden D.J."/>
            <person name="Fitzpatrick D.A."/>
            <person name="Lorenzo-Morales J."/>
            <person name="Bateman A."/>
            <person name="Chiu C.H."/>
            <person name="Tang P."/>
            <person name="Hegemann P."/>
            <person name="Fromm H."/>
            <person name="Raoult D."/>
            <person name="Greub G."/>
            <person name="Miranda-Saavedra D."/>
            <person name="Chen N."/>
            <person name="Nash P."/>
            <person name="Ginger M.L."/>
            <person name="Horn M."/>
            <person name="Schaap P."/>
            <person name="Caler L."/>
            <person name="Loftus B."/>
        </authorList>
    </citation>
    <scope>NUCLEOTIDE SEQUENCE [LARGE SCALE GENOMIC DNA]</scope>
    <source>
        <strain evidence="8 9">Neff</strain>
    </source>
</reference>
<sequence>MGLRLPAKLRPMPYVYKHFHPLKVNRGHVCAVYCIEFDKSGRLLATGSDDKLVKIWSVETGRLVATLRGHEGDITDISIDPENKYIASGSNDNIVRVWSLRDFSPIAVLSGHTNAVTAVAFSPSPFPKTRVLLSTSLDGSARLWWVDEMAQQMAQGDSDVFETRSVVLAPIFVSKVLCSNFDATGTYFVTGCSDNVARVWAVSSAHSTVAVQPPAPQTAEESEQRQPEPKRPRRTATGTGTNEHTLPIIVTMALWSLDDQYVITALSDFTIKVWDAKTGALVHTLRGHTNSVYVLDSHPVDPRIIVSAGYDGRVTFWDINKGEAVQSHKNADRQLFDGHFARNGAYFAASDHEGFYTLYGTGPTQKYQSVPVEQFFETDYHPLLRDLNHWVLDEATQLPPHRMPKPLLCTIDGVPYKQQPPGYVGEVGTIGVDVGEYEQERARLMSLIRDSVRTRDEVTLLSGGEEEPEAEDSEESEFCEGSSDEEPFSEPESFGDASFEGNRRLQPRKRKLRFRLSSDEDDHSESSESEPGPRTRSRARKENLPLDETIPIPSTIIIGEDGVFTTAEQTPPEGRRLRPKRRSRKRIRLGDGEEGYADHPMKSKLQAMTKVRGIKSWPDWLTATEPDSPVTQVYIPQVNDEVVYFRQGHSIHIEKFAKVQHPTPPWETFPRLRAQEVCRVVQIEYRPSPYGIQTLLTLELLDTLPVPPSPSMLGEDESYEPEESLNANRRFMLSYHPTTRTVDFLVLRSRYESSLEACHVGRRVTVLFFSGKEDGVSSRKSTTITDSVRQAAWYSGTVLSVSPLSPDTFPDSKWDCLEVAWDDEPGEPAGTGGVTRVSPWESKEYHFDSAGSATSPPVDREGLNLPRSCLTLHQIVLTLGASPLDELVYRRLAEAVEELMEDGDSVWFRQPVSLKLVAGYTKRVFCPIDLSTMALRLRNLYYRSLHAFEADIRLMVFNAVSFNQPGSDIIASGKRLKQKLLQVLREHGHHVETDDEQDMEEVEVVDPNENYMQEGNVVAHSGMTPPRRVPRSVKGKEKEEEEKFFFDDEEGRAAEDSESPPRKLRLKRARRRSVTTVSHEEDGQGLEMGLDDLLDDAAGDYSTTNQEPIEEGDEEDWGPSAVPPSPIRPAAEDRPVVKLRISADLVRQALQGASPAAPARPASTPLAPSTYTATTTTATTATGGTSYGRRPPRGKAHSVPVAFGSVEDEVRAAGPRRSGRQRRAVQYIEEEDEDGGDSYSEQVMETRQPVPRSTRAVMASSADVSQRRSERQRSRPKRFIEEEEEEPGSVEGAGDGQDNGVDEGSDESFHLPPSTVPRHAGRPKRSRADADVSGSAVEEIAPPPPPRRSARRSGANRAAAEEPNWEEEELYVEEEEELIEVHEEEEEDEYMEQDESEYRPLKVSLRLRGPAAAPPEPEEDEVEEEVSVEDDDGDDDYDELYSD</sequence>